<dbReference type="Pfam" id="PF13620">
    <property type="entry name" value="CarboxypepD_reg"/>
    <property type="match status" value="1"/>
</dbReference>
<organism evidence="1 2">
    <name type="scientific">Chitinophaga filiformis</name>
    <name type="common">Myxococcus filiformis</name>
    <name type="synonym">Flexibacter filiformis</name>
    <dbReference type="NCBI Taxonomy" id="104663"/>
    <lineage>
        <taxon>Bacteria</taxon>
        <taxon>Pseudomonadati</taxon>
        <taxon>Bacteroidota</taxon>
        <taxon>Chitinophagia</taxon>
        <taxon>Chitinophagales</taxon>
        <taxon>Chitinophagaceae</taxon>
        <taxon>Chitinophaga</taxon>
    </lineage>
</organism>
<accession>A0ABY4I303</accession>
<sequence length="261" mass="28751">MKKIASLSLFLCLIMACIKEGPVGPKGPDGPPYAWPPGNITGYIELHDQFGDLIGRGDSVLLHTYNADSIFRAYTDSNGHFNLRGLPPGNYDISISKPGFDSLHMYVQHAGGMLDKFTGFTTMSKPVTTKLLSITLDTLRSYIFPHIDVKAIFEWPQPFIAGKVAITAFLDTSSVPGSGRSLSTFYGFADNMMNIDNTKGSLHGYFRTEDSLLKAVTRVYVTVVVIPPYFARSSWFNYATLTEVPYPYPGDSIKASIILPK</sequence>
<reference evidence="1 2" key="1">
    <citation type="submission" date="2022-04" db="EMBL/GenBank/DDBJ databases">
        <title>The arsenic-methylating capacity of Chitinophaga filiformis YT5 during chitin decomposition.</title>
        <authorList>
            <person name="Chen G."/>
            <person name="Liang Y."/>
        </authorList>
    </citation>
    <scope>NUCLEOTIDE SEQUENCE [LARGE SCALE GENOMIC DNA]</scope>
    <source>
        <strain evidence="1 2">YT5</strain>
    </source>
</reference>
<dbReference type="SUPFAM" id="SSF117074">
    <property type="entry name" value="Hypothetical protein PA1324"/>
    <property type="match status" value="1"/>
</dbReference>
<dbReference type="Proteomes" id="UP000830198">
    <property type="component" value="Chromosome"/>
</dbReference>
<dbReference type="Gene3D" id="2.60.40.1120">
    <property type="entry name" value="Carboxypeptidase-like, regulatory domain"/>
    <property type="match status" value="1"/>
</dbReference>
<keyword evidence="2" id="KW-1185">Reference proteome</keyword>
<gene>
    <name evidence="1" type="ORF">MYF79_32280</name>
</gene>
<proteinExistence type="predicted"/>
<evidence type="ECO:0000313" key="1">
    <source>
        <dbReference type="EMBL" id="UPK69644.1"/>
    </source>
</evidence>
<dbReference type="EMBL" id="CP095855">
    <property type="protein sequence ID" value="UPK69644.1"/>
    <property type="molecule type" value="Genomic_DNA"/>
</dbReference>
<dbReference type="PROSITE" id="PS51257">
    <property type="entry name" value="PROKAR_LIPOPROTEIN"/>
    <property type="match status" value="1"/>
</dbReference>
<protein>
    <submittedName>
        <fullName evidence="1">Carboxypeptidase-like regulatory domain-containing protein</fullName>
    </submittedName>
</protein>
<dbReference type="RefSeq" id="WP_247811923.1">
    <property type="nucleotide sequence ID" value="NZ_CP095855.1"/>
</dbReference>
<evidence type="ECO:0000313" key="2">
    <source>
        <dbReference type="Proteomes" id="UP000830198"/>
    </source>
</evidence>
<name>A0ABY4I303_CHIFI</name>